<comment type="caution">
    <text evidence="2">The sequence shown here is derived from an EMBL/GenBank/DDBJ whole genome shotgun (WGS) entry which is preliminary data.</text>
</comment>
<evidence type="ECO:0000313" key="2">
    <source>
        <dbReference type="EMBL" id="MEQ2230227.1"/>
    </source>
</evidence>
<accession>A0ABV0TFD1</accession>
<dbReference type="EMBL" id="JAHRIQ010026679">
    <property type="protein sequence ID" value="MEQ2230227.1"/>
    <property type="molecule type" value="Genomic_DNA"/>
</dbReference>
<keyword evidence="3" id="KW-1185">Reference proteome</keyword>
<dbReference type="Proteomes" id="UP001482620">
    <property type="component" value="Unassembled WGS sequence"/>
</dbReference>
<proteinExistence type="predicted"/>
<evidence type="ECO:0000313" key="3">
    <source>
        <dbReference type="Proteomes" id="UP001482620"/>
    </source>
</evidence>
<protein>
    <submittedName>
        <fullName evidence="2">Uncharacterized protein</fullName>
    </submittedName>
</protein>
<keyword evidence="1" id="KW-0812">Transmembrane</keyword>
<evidence type="ECO:0000256" key="1">
    <source>
        <dbReference type="SAM" id="Phobius"/>
    </source>
</evidence>
<gene>
    <name evidence="2" type="ORF">ILYODFUR_027057</name>
</gene>
<keyword evidence="1" id="KW-1133">Transmembrane helix</keyword>
<feature type="transmembrane region" description="Helical" evidence="1">
    <location>
        <begin position="12"/>
        <end position="30"/>
    </location>
</feature>
<sequence length="100" mass="11611">MMSDWKPNNLFFYGYYSVCVCVSFTLYVWNSGALWCSRRRGPEGGTRPWKLRRYSVSMETGFFLKAGTDLLLEYKTCKMRSEINKQPLRDSKDLGSHSCG</sequence>
<keyword evidence="1" id="KW-0472">Membrane</keyword>
<reference evidence="2 3" key="1">
    <citation type="submission" date="2021-06" db="EMBL/GenBank/DDBJ databases">
        <authorList>
            <person name="Palmer J.M."/>
        </authorList>
    </citation>
    <scope>NUCLEOTIDE SEQUENCE [LARGE SCALE GENOMIC DNA]</scope>
    <source>
        <strain evidence="3">if_2019</strain>
        <tissue evidence="2">Muscle</tissue>
    </source>
</reference>
<organism evidence="2 3">
    <name type="scientific">Ilyodon furcidens</name>
    <name type="common">goldbreast splitfin</name>
    <dbReference type="NCBI Taxonomy" id="33524"/>
    <lineage>
        <taxon>Eukaryota</taxon>
        <taxon>Metazoa</taxon>
        <taxon>Chordata</taxon>
        <taxon>Craniata</taxon>
        <taxon>Vertebrata</taxon>
        <taxon>Euteleostomi</taxon>
        <taxon>Actinopterygii</taxon>
        <taxon>Neopterygii</taxon>
        <taxon>Teleostei</taxon>
        <taxon>Neoteleostei</taxon>
        <taxon>Acanthomorphata</taxon>
        <taxon>Ovalentaria</taxon>
        <taxon>Atherinomorphae</taxon>
        <taxon>Cyprinodontiformes</taxon>
        <taxon>Goodeidae</taxon>
        <taxon>Ilyodon</taxon>
    </lineage>
</organism>
<name>A0ABV0TFD1_9TELE</name>